<sequence length="107" mass="12421">MCVAIHLHYLLLTHPQPPTMLVMSDSMHYTPEALALCTFYKDERFRVTESKNYSSVILRLLWLEAKASMISLTFRILALFEFLDITAISLVTITTAVPQFEYYQDLK</sequence>
<protein>
    <submittedName>
        <fullName evidence="2">Uncharacterized protein</fullName>
    </submittedName>
</protein>
<comment type="caution">
    <text evidence="2">The sequence shown here is derived from an EMBL/GenBank/DDBJ whole genome shotgun (WGS) entry which is preliminary data.</text>
</comment>
<keyword evidence="3" id="KW-1185">Reference proteome</keyword>
<evidence type="ECO:0000313" key="3">
    <source>
        <dbReference type="Proteomes" id="UP000747542"/>
    </source>
</evidence>
<accession>A0A8J5NEJ6</accession>
<organism evidence="2 3">
    <name type="scientific">Homarus americanus</name>
    <name type="common">American lobster</name>
    <dbReference type="NCBI Taxonomy" id="6706"/>
    <lineage>
        <taxon>Eukaryota</taxon>
        <taxon>Metazoa</taxon>
        <taxon>Ecdysozoa</taxon>
        <taxon>Arthropoda</taxon>
        <taxon>Crustacea</taxon>
        <taxon>Multicrustacea</taxon>
        <taxon>Malacostraca</taxon>
        <taxon>Eumalacostraca</taxon>
        <taxon>Eucarida</taxon>
        <taxon>Decapoda</taxon>
        <taxon>Pleocyemata</taxon>
        <taxon>Astacidea</taxon>
        <taxon>Nephropoidea</taxon>
        <taxon>Nephropidae</taxon>
        <taxon>Homarus</taxon>
    </lineage>
</organism>
<keyword evidence="1" id="KW-0812">Transmembrane</keyword>
<evidence type="ECO:0000256" key="1">
    <source>
        <dbReference type="SAM" id="Phobius"/>
    </source>
</evidence>
<dbReference type="Proteomes" id="UP000747542">
    <property type="component" value="Unassembled WGS sequence"/>
</dbReference>
<gene>
    <name evidence="2" type="ORF">Hamer_G003827</name>
</gene>
<keyword evidence="1" id="KW-0472">Membrane</keyword>
<keyword evidence="1" id="KW-1133">Transmembrane helix</keyword>
<feature type="transmembrane region" description="Helical" evidence="1">
    <location>
        <begin position="76"/>
        <end position="97"/>
    </location>
</feature>
<name>A0A8J5NEJ6_HOMAM</name>
<dbReference type="AlphaFoldDB" id="A0A8J5NEJ6"/>
<proteinExistence type="predicted"/>
<dbReference type="EMBL" id="JAHLQT010000697">
    <property type="protein sequence ID" value="KAG7178069.1"/>
    <property type="molecule type" value="Genomic_DNA"/>
</dbReference>
<evidence type="ECO:0000313" key="2">
    <source>
        <dbReference type="EMBL" id="KAG7178069.1"/>
    </source>
</evidence>
<reference evidence="2" key="1">
    <citation type="journal article" date="2021" name="Sci. Adv.">
        <title>The American lobster genome reveals insights on longevity, neural, and immune adaptations.</title>
        <authorList>
            <person name="Polinski J.M."/>
            <person name="Zimin A.V."/>
            <person name="Clark K.F."/>
            <person name="Kohn A.B."/>
            <person name="Sadowski N."/>
            <person name="Timp W."/>
            <person name="Ptitsyn A."/>
            <person name="Khanna P."/>
            <person name="Romanova D.Y."/>
            <person name="Williams P."/>
            <person name="Greenwood S.J."/>
            <person name="Moroz L.L."/>
            <person name="Walt D.R."/>
            <person name="Bodnar A.G."/>
        </authorList>
    </citation>
    <scope>NUCLEOTIDE SEQUENCE</scope>
    <source>
        <strain evidence="2">GMGI-L3</strain>
    </source>
</reference>